<dbReference type="Pfam" id="PF13451">
    <property type="entry name" value="zf_Tbcl"/>
    <property type="match status" value="1"/>
</dbReference>
<dbReference type="EMBL" id="CTRP01000002">
    <property type="protein sequence ID" value="CQR70070.1"/>
    <property type="molecule type" value="Genomic_DNA"/>
</dbReference>
<evidence type="ECO:0000313" key="3">
    <source>
        <dbReference type="EMBL" id="CQR70070.1"/>
    </source>
</evidence>
<dbReference type="InterPro" id="IPR025306">
    <property type="entry name" value="Zn-bnd_dom_prob"/>
</dbReference>
<gene>
    <name evidence="3" type="ORF">SpAn4DRAFT_4582</name>
</gene>
<sequence length="98" mass="11003">MEFQDKELSCKECGATFTFTASEQAFYAEKGFQNDPSRCPDCRAARKRQNDGRIGANSRPQREMFDATCSACGAKTQVPFRPTAGKPVYCRDCFQANR</sequence>
<protein>
    <submittedName>
        <fullName evidence="3">Zinc finger domain</fullName>
    </submittedName>
</protein>
<dbReference type="Pfam" id="PF23477">
    <property type="entry name" value="zf_Tbcl_2"/>
    <property type="match status" value="1"/>
</dbReference>
<evidence type="ECO:0000259" key="2">
    <source>
        <dbReference type="Pfam" id="PF23477"/>
    </source>
</evidence>
<proteinExistence type="predicted"/>
<evidence type="ECO:0000259" key="1">
    <source>
        <dbReference type="Pfam" id="PF13451"/>
    </source>
</evidence>
<dbReference type="Proteomes" id="UP000049855">
    <property type="component" value="Unassembled WGS sequence"/>
</dbReference>
<accession>A0A0U1KRN1</accession>
<name>A0A0U1KRN1_9FIRM</name>
<reference evidence="4" key="1">
    <citation type="submission" date="2015-03" db="EMBL/GenBank/DDBJ databases">
        <authorList>
            <person name="Nijsse Bart"/>
        </authorList>
    </citation>
    <scope>NUCLEOTIDE SEQUENCE [LARGE SCALE GENOMIC DNA]</scope>
</reference>
<dbReference type="NCBIfam" id="TIGR04272">
    <property type="entry name" value="cxxc_cxxc_Mbark"/>
    <property type="match status" value="1"/>
</dbReference>
<evidence type="ECO:0000313" key="4">
    <source>
        <dbReference type="Proteomes" id="UP000049855"/>
    </source>
</evidence>
<dbReference type="InterPro" id="IPR026363">
    <property type="entry name" value="CxxC-x17-CxxC_dom"/>
</dbReference>
<feature type="domain" description="Probable zinc-binding" evidence="1">
    <location>
        <begin position="4"/>
        <end position="50"/>
    </location>
</feature>
<keyword evidence="4" id="KW-1185">Reference proteome</keyword>
<organism evidence="3 4">
    <name type="scientific">Sporomusa ovata</name>
    <dbReference type="NCBI Taxonomy" id="2378"/>
    <lineage>
        <taxon>Bacteria</taxon>
        <taxon>Bacillati</taxon>
        <taxon>Bacillota</taxon>
        <taxon>Negativicutes</taxon>
        <taxon>Selenomonadales</taxon>
        <taxon>Sporomusaceae</taxon>
        <taxon>Sporomusa</taxon>
    </lineage>
</organism>
<feature type="domain" description="CxxC-x17-CxxC" evidence="2">
    <location>
        <begin position="62"/>
        <end position="98"/>
    </location>
</feature>
<dbReference type="RefSeq" id="WP_021170696.1">
    <property type="nucleotide sequence ID" value="NZ_CTRP01000002.1"/>
</dbReference>
<dbReference type="AlphaFoldDB" id="A0A0U1KRN1"/>